<feature type="compositionally biased region" description="Basic and acidic residues" evidence="1">
    <location>
        <begin position="272"/>
        <end position="292"/>
    </location>
</feature>
<dbReference type="GeneID" id="13441012"/>
<dbReference type="AlphaFoldDB" id="F0VPF3"/>
<dbReference type="eggNOG" id="ENOG502TMCU">
    <property type="taxonomic scope" value="Eukaryota"/>
</dbReference>
<dbReference type="VEuPathDB" id="ToxoDB:NCLIV_060240"/>
<proteinExistence type="predicted"/>
<dbReference type="OrthoDB" id="330686at2759"/>
<evidence type="ECO:0000313" key="2">
    <source>
        <dbReference type="EMBL" id="CBZ55599.1"/>
    </source>
</evidence>
<gene>
    <name evidence="2" type="ORF">NCLIV_060240</name>
</gene>
<feature type="region of interest" description="Disordered" evidence="1">
    <location>
        <begin position="272"/>
        <end position="320"/>
    </location>
</feature>
<organism evidence="2 3">
    <name type="scientific">Neospora caninum (strain Liverpool)</name>
    <dbReference type="NCBI Taxonomy" id="572307"/>
    <lineage>
        <taxon>Eukaryota</taxon>
        <taxon>Sar</taxon>
        <taxon>Alveolata</taxon>
        <taxon>Apicomplexa</taxon>
        <taxon>Conoidasida</taxon>
        <taxon>Coccidia</taxon>
        <taxon>Eucoccidiorida</taxon>
        <taxon>Eimeriorina</taxon>
        <taxon>Sarcocystidae</taxon>
        <taxon>Neospora</taxon>
    </lineage>
</organism>
<feature type="region of interest" description="Disordered" evidence="1">
    <location>
        <begin position="462"/>
        <end position="515"/>
    </location>
</feature>
<evidence type="ECO:0000256" key="1">
    <source>
        <dbReference type="SAM" id="MobiDB-lite"/>
    </source>
</evidence>
<feature type="compositionally biased region" description="Polar residues" evidence="1">
    <location>
        <begin position="493"/>
        <end position="512"/>
    </location>
</feature>
<protein>
    <submittedName>
        <fullName evidence="2">Uncharacterized protein</fullName>
    </submittedName>
</protein>
<dbReference type="EMBL" id="FR823392">
    <property type="protein sequence ID" value="CBZ55599.1"/>
    <property type="molecule type" value="Genomic_DNA"/>
</dbReference>
<feature type="compositionally biased region" description="Polar residues" evidence="1">
    <location>
        <begin position="163"/>
        <end position="179"/>
    </location>
</feature>
<dbReference type="RefSeq" id="XP_003885627.1">
    <property type="nucleotide sequence ID" value="XM_003885578.1"/>
</dbReference>
<feature type="compositionally biased region" description="Polar residues" evidence="1">
    <location>
        <begin position="207"/>
        <end position="219"/>
    </location>
</feature>
<evidence type="ECO:0000313" key="3">
    <source>
        <dbReference type="Proteomes" id="UP000007494"/>
    </source>
</evidence>
<dbReference type="Proteomes" id="UP000007494">
    <property type="component" value="Chromosome XI"/>
</dbReference>
<keyword evidence="3" id="KW-1185">Reference proteome</keyword>
<feature type="compositionally biased region" description="Polar residues" evidence="1">
    <location>
        <begin position="307"/>
        <end position="320"/>
    </location>
</feature>
<dbReference type="InParanoid" id="F0VPF3"/>
<accession>F0VPF3</accession>
<sequence length="551" mass="58674">MVAGFFKVVQNFDKDRKQILLETCFRGGSISCAGEIHSRVALEGLKGSSVDRTTAISLVVGMPADGDLLPMDTFATAGVLKCAAGSVSLAARWVAKRAGLKKVYFPVYKYGFDRAYELAVSTRRGLENDAAAGIRGVGPLRPRSPWEPGCPGSSGVSLEHADSAQQPSVTVPRTCTQAAVAQGKMKSGQLEDSDEGDSDGDHLSEGAQLQKTPRTSSDVAAQEVAKQGAETAFHHIESPSTSCPKHKEQGLSAPTMLSLASFAPSQIDVEAERTADAANERTRLQGGEDRPRATTSSSGEGSIYMGDSTTASTTGSEDNSTLRAATSSCLFSESGEGSASTARAFMDDEAMQQALATDSAEALAKLLSALPAGVHFDFSSKRWFAVYSPRESPEANQHDHILERAQLILGTEKQISFSLSHRAWIVNVESNRRYVPICYDGLEAAFDRAIRCRRTLRLESSYGGAGRKTAPGRESPASAPGGVPARPDEAVQRTDSVPSDSSENQPRVQASQGAIKENTRTMNRARKAQSGLLGRIDADVFGLYGSTAMYF</sequence>
<reference evidence="3" key="1">
    <citation type="journal article" date="2012" name="PLoS Pathog.">
        <title>Comparative genomics of the apicomplexan parasites Toxoplasma gondii and Neospora caninum: Coccidia differing in host range and transmission strategy.</title>
        <authorList>
            <person name="Reid A.J."/>
            <person name="Vermont S.J."/>
            <person name="Cotton J.A."/>
            <person name="Harris D."/>
            <person name="Hill-Cawthorne G.A."/>
            <person name="Konen-Waisman S."/>
            <person name="Latham S.M."/>
            <person name="Mourier T."/>
            <person name="Norton R."/>
            <person name="Quail M.A."/>
            <person name="Sanders M."/>
            <person name="Shanmugam D."/>
            <person name="Sohal A."/>
            <person name="Wasmuth J.D."/>
            <person name="Brunk B."/>
            <person name="Grigg M.E."/>
            <person name="Howard J.C."/>
            <person name="Parkinson J."/>
            <person name="Roos D.S."/>
            <person name="Trees A.J."/>
            <person name="Berriman M."/>
            <person name="Pain A."/>
            <person name="Wastling J.M."/>
        </authorList>
    </citation>
    <scope>NUCLEOTIDE SEQUENCE [LARGE SCALE GENOMIC DNA]</scope>
    <source>
        <strain evidence="3">Liverpool</strain>
    </source>
</reference>
<feature type="region of interest" description="Disordered" evidence="1">
    <location>
        <begin position="134"/>
        <end position="228"/>
    </location>
</feature>
<name>F0VPF3_NEOCL</name>